<keyword evidence="2" id="KW-1185">Reference proteome</keyword>
<dbReference type="GeneID" id="92751295"/>
<comment type="caution">
    <text evidence="1">The sequence shown here is derived from an EMBL/GenBank/DDBJ whole genome shotgun (WGS) entry which is preliminary data.</text>
</comment>
<dbReference type="RefSeq" id="WP_354226083.1">
    <property type="nucleotide sequence ID" value="NZ_JBEPSN010000001.1"/>
</dbReference>
<evidence type="ECO:0000313" key="1">
    <source>
        <dbReference type="EMBL" id="MET4538563.1"/>
    </source>
</evidence>
<organism evidence="1 2">
    <name type="scientific">Arthrobacter bambusae</name>
    <dbReference type="NCBI Taxonomy" id="1338426"/>
    <lineage>
        <taxon>Bacteria</taxon>
        <taxon>Bacillati</taxon>
        <taxon>Actinomycetota</taxon>
        <taxon>Actinomycetes</taxon>
        <taxon>Micrococcales</taxon>
        <taxon>Micrococcaceae</taxon>
        <taxon>Arthrobacter</taxon>
    </lineage>
</organism>
<name>A0ABV2P1E2_9MICC</name>
<dbReference type="Proteomes" id="UP001549307">
    <property type="component" value="Unassembled WGS sequence"/>
</dbReference>
<evidence type="ECO:0000313" key="2">
    <source>
        <dbReference type="Proteomes" id="UP001549307"/>
    </source>
</evidence>
<dbReference type="EMBL" id="JBEPSN010000001">
    <property type="protein sequence ID" value="MET4538563.1"/>
    <property type="molecule type" value="Genomic_DNA"/>
</dbReference>
<protein>
    <submittedName>
        <fullName evidence="1">Uncharacterized protein</fullName>
    </submittedName>
</protein>
<sequence>MELLERFQRFTGEFRWQWRSADIYDFLADLRYGQKPISLKSLLSDSNEVAMFCAQLTHPGYGLRRREMTMLDLEDLGQHSQLNEYGRFGAVQTRLAESLRLRTQTTHRLDYADVRLGHGPAQDFDNWRCAAAGPDG</sequence>
<accession>A0ABV2P1E2</accession>
<reference evidence="1 2" key="1">
    <citation type="submission" date="2024-06" db="EMBL/GenBank/DDBJ databases">
        <title>Sorghum-associated microbial communities from plants grown in Nebraska, USA.</title>
        <authorList>
            <person name="Schachtman D."/>
        </authorList>
    </citation>
    <scope>NUCLEOTIDE SEQUENCE [LARGE SCALE GENOMIC DNA]</scope>
    <source>
        <strain evidence="1 2">3552</strain>
    </source>
</reference>
<proteinExistence type="predicted"/>
<gene>
    <name evidence="1" type="ORF">ABIE37_000318</name>
</gene>